<dbReference type="EMBL" id="VULP01000004">
    <property type="protein sequence ID" value="MSU81509.1"/>
    <property type="molecule type" value="Genomic_DNA"/>
</dbReference>
<dbReference type="InterPro" id="IPR010144">
    <property type="entry name" value="CRISPR-assoc_prot_Csd1-typ"/>
</dbReference>
<protein>
    <submittedName>
        <fullName evidence="1">Type I-C CRISPR-associated protein Cas8c/Csd1</fullName>
    </submittedName>
</protein>
<dbReference type="Pfam" id="PF09709">
    <property type="entry name" value="Cas_Csd1"/>
    <property type="match status" value="1"/>
</dbReference>
<sequence>MLIQALCDYYDILSAEGKVLPEGYSKVKIHYLISLTEEGTIDNIINVQREIAESKKGKVVKRLVPKEVKMPERTEKSGIEANISEHRPLYIFGLNRDKKTGELSTEDRTGKAKKSHKAFVEKNLEFIEDLKSPIIDAYRQFLLNWNPEEELENKFLLGLGKDYETSGFSFALSGKSDTTLLYEDIELKKKWDAVCKTDREMENEKTFAQCAITGEEEPIARIHGKIKGVYGGLATGSVLIGFNNNSESSYGNEQSYNSNISEKVMKKYTEALNVLLSSKHKILLDGMTIVFWAMDKGEEYEDLFLKMLSQTTDKIKAKELSNILQKLMGDGQKGKVLKEHFLELDKIDENVDFYILGLKPNSSRLSVKFIFRKKYADILWNISKFQQELKIVGGLDIVSIHRIYFELTSPEYRMKDDKNNKINPALSAKIFESIIYGTPYPNALLETVVRRVRVDSGSEKLNGVRAGMIKAYINRNYKKEELKMALDKENKGQAYLSGRLFAVLEKLQQEAHQNTLNRTIKDSYFSSASVNPQMIFPKLLRLGQAHLKKVSYPAFYNKLIGEIIDSLNGGFPKLLSLKEQGEFIVGYYQQYQSFFEKNEKNASKEEEEK</sequence>
<organism evidence="1 2">
    <name type="scientific">Anaerobutyricum soehngenii</name>
    <dbReference type="NCBI Taxonomy" id="105843"/>
    <lineage>
        <taxon>Bacteria</taxon>
        <taxon>Bacillati</taxon>
        <taxon>Bacillota</taxon>
        <taxon>Clostridia</taxon>
        <taxon>Lachnospirales</taxon>
        <taxon>Lachnospiraceae</taxon>
        <taxon>Anaerobutyricum</taxon>
    </lineage>
</organism>
<proteinExistence type="predicted"/>
<name>A0A6N7XXG3_9FIRM</name>
<evidence type="ECO:0000313" key="2">
    <source>
        <dbReference type="Proteomes" id="UP000433359"/>
    </source>
</evidence>
<accession>A0A6N7XXG3</accession>
<dbReference type="RefSeq" id="WP_154580575.1">
    <property type="nucleotide sequence ID" value="NZ_VULP01000004.1"/>
</dbReference>
<evidence type="ECO:0000313" key="1">
    <source>
        <dbReference type="EMBL" id="MSU81509.1"/>
    </source>
</evidence>
<reference evidence="1 2" key="1">
    <citation type="submission" date="2019-08" db="EMBL/GenBank/DDBJ databases">
        <title>In-depth cultivation of the pig gut microbiome towards novel bacterial diversity and tailored functional studies.</title>
        <authorList>
            <person name="Wylensek D."/>
            <person name="Hitch T.C.A."/>
            <person name="Clavel T."/>
        </authorList>
    </citation>
    <scope>NUCLEOTIDE SEQUENCE [LARGE SCALE GENOMIC DNA]</scope>
    <source>
        <strain evidence="1 2">BSM-383-APC-4H</strain>
    </source>
</reference>
<comment type="caution">
    <text evidence="1">The sequence shown here is derived from an EMBL/GenBank/DDBJ whole genome shotgun (WGS) entry which is preliminary data.</text>
</comment>
<gene>
    <name evidence="1" type="primary">cas8c</name>
    <name evidence="1" type="ORF">FYJ25_03825</name>
</gene>
<dbReference type="Proteomes" id="UP000433359">
    <property type="component" value="Unassembled WGS sequence"/>
</dbReference>
<dbReference type="AlphaFoldDB" id="A0A6N7XXG3"/>
<dbReference type="NCBIfam" id="TIGR01863">
    <property type="entry name" value="cas_Csd1"/>
    <property type="match status" value="1"/>
</dbReference>